<proteinExistence type="predicted"/>
<dbReference type="Proteomes" id="UP000317369">
    <property type="component" value="Chromosome"/>
</dbReference>
<keyword evidence="2" id="KW-1185">Reference proteome</keyword>
<dbReference type="RefSeq" id="WP_145074441.1">
    <property type="nucleotide sequence ID" value="NZ_CP036425.1"/>
</dbReference>
<name>A0A517YQX8_9BACT</name>
<organism evidence="1 2">
    <name type="scientific">Poriferisphaera corsica</name>
    <dbReference type="NCBI Taxonomy" id="2528020"/>
    <lineage>
        <taxon>Bacteria</taxon>
        <taxon>Pseudomonadati</taxon>
        <taxon>Planctomycetota</taxon>
        <taxon>Phycisphaerae</taxon>
        <taxon>Phycisphaerales</taxon>
        <taxon>Phycisphaeraceae</taxon>
        <taxon>Poriferisphaera</taxon>
    </lineage>
</organism>
<dbReference type="EMBL" id="CP036425">
    <property type="protein sequence ID" value="QDU32603.1"/>
    <property type="molecule type" value="Genomic_DNA"/>
</dbReference>
<protein>
    <submittedName>
        <fullName evidence="1">Uncharacterized protein</fullName>
    </submittedName>
</protein>
<reference evidence="1 2" key="1">
    <citation type="submission" date="2019-02" db="EMBL/GenBank/DDBJ databases">
        <title>Deep-cultivation of Planctomycetes and their phenomic and genomic characterization uncovers novel biology.</title>
        <authorList>
            <person name="Wiegand S."/>
            <person name="Jogler M."/>
            <person name="Boedeker C."/>
            <person name="Pinto D."/>
            <person name="Vollmers J."/>
            <person name="Rivas-Marin E."/>
            <person name="Kohn T."/>
            <person name="Peeters S.H."/>
            <person name="Heuer A."/>
            <person name="Rast P."/>
            <person name="Oberbeckmann S."/>
            <person name="Bunk B."/>
            <person name="Jeske O."/>
            <person name="Meyerdierks A."/>
            <person name="Storesund J.E."/>
            <person name="Kallscheuer N."/>
            <person name="Luecker S."/>
            <person name="Lage O.M."/>
            <person name="Pohl T."/>
            <person name="Merkel B.J."/>
            <person name="Hornburger P."/>
            <person name="Mueller R.-W."/>
            <person name="Bruemmer F."/>
            <person name="Labrenz M."/>
            <person name="Spormann A.M."/>
            <person name="Op den Camp H."/>
            <person name="Overmann J."/>
            <person name="Amann R."/>
            <person name="Jetten M.S.M."/>
            <person name="Mascher T."/>
            <person name="Medema M.H."/>
            <person name="Devos D.P."/>
            <person name="Kaster A.-K."/>
            <person name="Ovreas L."/>
            <person name="Rohde M."/>
            <person name="Galperin M.Y."/>
            <person name="Jogler C."/>
        </authorList>
    </citation>
    <scope>NUCLEOTIDE SEQUENCE [LARGE SCALE GENOMIC DNA]</scope>
    <source>
        <strain evidence="1 2">KS4</strain>
    </source>
</reference>
<dbReference type="KEGG" id="pcor:KS4_06370"/>
<evidence type="ECO:0000313" key="1">
    <source>
        <dbReference type="EMBL" id="QDU32603.1"/>
    </source>
</evidence>
<dbReference type="AlphaFoldDB" id="A0A517YQX8"/>
<evidence type="ECO:0000313" key="2">
    <source>
        <dbReference type="Proteomes" id="UP000317369"/>
    </source>
</evidence>
<accession>A0A517YQX8</accession>
<gene>
    <name evidence="1" type="ORF">KS4_06370</name>
</gene>
<sequence>MEGRKSHDNDWDDEEDPKLAIRRHTDRCFHRVEEVVQGGYIVEGIMIGEDEVAEVRKTGDDGGLPQCNVPEDEK</sequence>